<comment type="caution">
    <text evidence="1">The sequence shown here is derived from an EMBL/GenBank/DDBJ whole genome shotgun (WGS) entry which is preliminary data.</text>
</comment>
<proteinExistence type="predicted"/>
<reference evidence="1" key="1">
    <citation type="journal article" date="2015" name="Nature">
        <title>Complex archaea that bridge the gap between prokaryotes and eukaryotes.</title>
        <authorList>
            <person name="Spang A."/>
            <person name="Saw J.H."/>
            <person name="Jorgensen S.L."/>
            <person name="Zaremba-Niedzwiedzka K."/>
            <person name="Martijn J."/>
            <person name="Lind A.E."/>
            <person name="van Eijk R."/>
            <person name="Schleper C."/>
            <person name="Guy L."/>
            <person name="Ettema T.J."/>
        </authorList>
    </citation>
    <scope>NUCLEOTIDE SEQUENCE</scope>
</reference>
<evidence type="ECO:0000313" key="1">
    <source>
        <dbReference type="EMBL" id="KKL55456.1"/>
    </source>
</evidence>
<gene>
    <name evidence="1" type="ORF">LCGC14_2255220</name>
</gene>
<dbReference type="EMBL" id="LAZR01030836">
    <property type="protein sequence ID" value="KKL55456.1"/>
    <property type="molecule type" value="Genomic_DNA"/>
</dbReference>
<dbReference type="AlphaFoldDB" id="A0A0F9DNU0"/>
<organism evidence="1">
    <name type="scientific">marine sediment metagenome</name>
    <dbReference type="NCBI Taxonomy" id="412755"/>
    <lineage>
        <taxon>unclassified sequences</taxon>
        <taxon>metagenomes</taxon>
        <taxon>ecological metagenomes</taxon>
    </lineage>
</organism>
<protein>
    <submittedName>
        <fullName evidence="1">Uncharacterized protein</fullName>
    </submittedName>
</protein>
<sequence length="61" mass="6746">MNFTSIENESGQIYFRLDHVVAIMPYRETGSMLVMTGGAMIKFSGVSPSELLEKVSEKNSS</sequence>
<name>A0A0F9DNU0_9ZZZZ</name>
<accession>A0A0F9DNU0</accession>